<evidence type="ECO:0000313" key="3">
    <source>
        <dbReference type="Proteomes" id="UP000606991"/>
    </source>
</evidence>
<name>A0A934N3A6_9BACT</name>
<dbReference type="AlphaFoldDB" id="A0A934N3A6"/>
<comment type="caution">
    <text evidence="2">The sequence shown here is derived from an EMBL/GenBank/DDBJ whole genome shotgun (WGS) entry which is preliminary data.</text>
</comment>
<sequence length="101" mass="11536">DKGYDTKDFVAGCRALKVTPRVTQNTSNRRSAIDGRTTRHPGYAMSQRVRKRVEEIFGWTKTVGGGRKLRYIGQRRNEMWMLLTVATYNVVRMANLELATG</sequence>
<evidence type="ECO:0000259" key="1">
    <source>
        <dbReference type="Pfam" id="PF13751"/>
    </source>
</evidence>
<proteinExistence type="predicted"/>
<dbReference type="PANTHER" id="PTHR35604:SF2">
    <property type="entry name" value="TRANSPOSASE INSH FOR INSERTION SEQUENCE ELEMENT IS5A-RELATED"/>
    <property type="match status" value="1"/>
</dbReference>
<protein>
    <submittedName>
        <fullName evidence="2">Transposase</fullName>
    </submittedName>
</protein>
<reference evidence="2 3" key="1">
    <citation type="submission" date="2020-10" db="EMBL/GenBank/DDBJ databases">
        <title>Ca. Dormibacterota MAGs.</title>
        <authorList>
            <person name="Montgomery K."/>
        </authorList>
    </citation>
    <scope>NUCLEOTIDE SEQUENCE [LARGE SCALE GENOMIC DNA]</scope>
    <source>
        <strain evidence="2">SC8812_S17_18</strain>
    </source>
</reference>
<dbReference type="Pfam" id="PF13751">
    <property type="entry name" value="DDE_Tnp_1_6"/>
    <property type="match status" value="1"/>
</dbReference>
<dbReference type="RefSeq" id="WP_337310673.1">
    <property type="nucleotide sequence ID" value="NZ_JAEKNS010000068.1"/>
</dbReference>
<dbReference type="PANTHER" id="PTHR35604">
    <property type="entry name" value="TRANSPOSASE INSH FOR INSERTION SEQUENCE ELEMENT IS5A-RELATED"/>
    <property type="match status" value="1"/>
</dbReference>
<organism evidence="2 3">
    <name type="scientific">Candidatus Aeolococcus gillhamiae</name>
    <dbReference type="NCBI Taxonomy" id="3127015"/>
    <lineage>
        <taxon>Bacteria</taxon>
        <taxon>Bacillati</taxon>
        <taxon>Candidatus Dormiibacterota</taxon>
        <taxon>Candidatus Dormibacteria</taxon>
        <taxon>Candidatus Aeolococcales</taxon>
        <taxon>Candidatus Aeolococcaceae</taxon>
        <taxon>Candidatus Aeolococcus</taxon>
    </lineage>
</organism>
<dbReference type="EMBL" id="JAEKNS010000068">
    <property type="protein sequence ID" value="MBJ7594456.1"/>
    <property type="molecule type" value="Genomic_DNA"/>
</dbReference>
<accession>A0A934N3A6</accession>
<gene>
    <name evidence="2" type="ORF">JF886_06255</name>
</gene>
<dbReference type="Proteomes" id="UP000606991">
    <property type="component" value="Unassembled WGS sequence"/>
</dbReference>
<feature type="non-terminal residue" evidence="2">
    <location>
        <position position="1"/>
    </location>
</feature>
<feature type="domain" description="Transposase DDE" evidence="1">
    <location>
        <begin position="22"/>
        <end position="94"/>
    </location>
</feature>
<evidence type="ECO:0000313" key="2">
    <source>
        <dbReference type="EMBL" id="MBJ7594456.1"/>
    </source>
</evidence>
<dbReference type="InterPro" id="IPR025668">
    <property type="entry name" value="Tnp_DDE_dom"/>
</dbReference>